<evidence type="ECO:0000313" key="1">
    <source>
        <dbReference type="EMBL" id="WEF51508.1"/>
    </source>
</evidence>
<evidence type="ECO:0000313" key="2">
    <source>
        <dbReference type="Proteomes" id="UP001213907"/>
    </source>
</evidence>
<accession>A0ABY8BNI3</accession>
<sequence>MTESKPTAAIDPFFETIHDSQWNACVGIQGNEQNYVDGYIEAALELASAVLDKKLVASRDTLAMPILYNGRHALELSLKFAINRLHETGMIASRHIPDHDILSHWKHLRDANAGDTTLQQLVTDIEPYVVSLAKIDDDGQELRYPTNRDGKKSLDKLAIVNLPHVRKSLETMNGILTSLKYRVIALVDERRTGSHTKGCSREDLKTIAAMLGNHDTWVSDSFNDKKAAVRAKFGLSSHKFSDAVNQIRSSRALATLVGIETPLTYLSDEKAVFAFEQWAKANPPREDSSDDLGFDYFDRDWEKMDENRRLTQELIGVITDNLSGEEISDIEVVFYIGRDREFGEYYDAMLAEAIEKHKQATSRWEGIYHIMTKATLLDNVIIGLREVGRPSLAAKLQAIRTN</sequence>
<dbReference type="EMBL" id="CP113162">
    <property type="protein sequence ID" value="WEF51508.1"/>
    <property type="molecule type" value="Genomic_DNA"/>
</dbReference>
<proteinExistence type="predicted"/>
<gene>
    <name evidence="1" type="ORF">AFIC_003102</name>
</gene>
<reference evidence="1 2" key="1">
    <citation type="submission" date="2022-11" db="EMBL/GenBank/DDBJ databases">
        <authorList>
            <person name="Siebert D."/>
            <person name="Busche T."/>
            <person name="Saydam E."/>
            <person name="Kalinowski J."/>
            <person name="Ruckert C."/>
            <person name="Blombach B."/>
        </authorList>
    </citation>
    <scope>NUCLEOTIDE SEQUENCE [LARGE SCALE GENOMIC DNA]</scope>
    <source>
        <strain evidence="1 2">DSM 1083</strain>
    </source>
</reference>
<name>A0ABY8BNI3_AFICR</name>
<keyword evidence="2" id="KW-1185">Reference proteome</keyword>
<dbReference type="Proteomes" id="UP001213907">
    <property type="component" value="Chromosome"/>
</dbReference>
<dbReference type="RefSeq" id="WP_275247104.1">
    <property type="nucleotide sequence ID" value="NZ_BAABDX010000001.1"/>
</dbReference>
<protein>
    <submittedName>
        <fullName evidence="1">DUF3775 domain-containing protein</fullName>
    </submittedName>
</protein>
<organism evidence="1 2">
    <name type="scientific">Afipia carboxydohydrogena</name>
    <name type="common">Pseudomonas carboxydohydrogena</name>
    <dbReference type="NCBI Taxonomy" id="290"/>
    <lineage>
        <taxon>Bacteria</taxon>
        <taxon>Pseudomonadati</taxon>
        <taxon>Pseudomonadota</taxon>
        <taxon>Alphaproteobacteria</taxon>
        <taxon>Hyphomicrobiales</taxon>
        <taxon>Nitrobacteraceae</taxon>
        <taxon>Afipia</taxon>
    </lineage>
</organism>